<name>A0A8C5QWX2_9ANUR</name>
<evidence type="ECO:0000313" key="10">
    <source>
        <dbReference type="Proteomes" id="UP000694569"/>
    </source>
</evidence>
<evidence type="ECO:0000259" key="8">
    <source>
        <dbReference type="PROSITE" id="PS00128"/>
    </source>
</evidence>
<dbReference type="InterPro" id="IPR001916">
    <property type="entry name" value="Glyco_hydro_22"/>
</dbReference>
<dbReference type="SMART" id="SM00263">
    <property type="entry name" value="LYZ1"/>
    <property type="match status" value="1"/>
</dbReference>
<feature type="region of interest" description="Disordered" evidence="6">
    <location>
        <begin position="145"/>
        <end position="170"/>
    </location>
</feature>
<dbReference type="GO" id="GO:0031640">
    <property type="term" value="P:killing of cells of another organism"/>
    <property type="evidence" value="ECO:0007669"/>
    <property type="project" value="UniProtKB-KW"/>
</dbReference>
<keyword evidence="3" id="KW-0929">Antimicrobial</keyword>
<feature type="region of interest" description="Disordered" evidence="6">
    <location>
        <begin position="347"/>
        <end position="381"/>
    </location>
</feature>
<feature type="region of interest" description="Disordered" evidence="6">
    <location>
        <begin position="79"/>
        <end position="100"/>
    </location>
</feature>
<keyword evidence="7" id="KW-0732">Signal</keyword>
<sequence>MGIIMKLITALLLTSVVLGEHGTEKSVTDSYVQLATDPRINATKEPITGSDTQKSSEDPTLYTQRDARTESYQLILNDEMSGREEGDQSTYPPHLSSRITDTYDGLQNNPNNHGAVGGAPESNIKVTLNPDGNGTVGTCLNIPRDRKIVDEPQTDSNTDGPLDSKEDQTKGHLDLKTFGVTDSVIGTHNTFQGNYPNHGLHQTATESPNLFISNPNRYESTRRIMAESSIFPPDFKGDGVIDGVTRSDKEFQSNPSNYLAGEPVTGTSNAFTRESTDYQLTKGVPTGQSELPPDVYSHGLTETYHVSQRDPNTHQSEESNIKSYGAVTHDPMNYRTTERIMEAYTQVSRENRSTSGGRAREIEYVQRPATSNKPIYHENSNLTRRVMVGQTKTPPDRNGYETTKAYNKPERERFGCFDSATSSYIKGTHSPNNNKMTGKFEELRKEPSYESAVTVIEPLNTSPVHSESSGRIRTESNSKLTSNFNRYSRLKESDVTNRVFISTGGGHKSSVNITDDQVKNRNGQNEYMPVTKQRDHGLTNAGNDRYVSQRDLDTGPEERVTKTYVWPTTLPEHLKTFHTLASKRDQLTKGSPEQGDYQTSTVGYHPPSKHSSDAKISQTCNEEHGKEEDKGAPLETHPMTDNATPAQTMKDVSETCKLMHSLKSHGLDVYYGYSVVQWICLIKHTSGFNTRLIKKNAKNKSADFGIFQINNKLWCKDTKTRGSKNKCKISCSKLLDNDLNDDIRCAKKIVKEAKGLSAWSAWKKHCKGKNLSQYNEEC</sequence>
<evidence type="ECO:0000256" key="4">
    <source>
        <dbReference type="ARBA" id="ARBA00023157"/>
    </source>
</evidence>
<dbReference type="CDD" id="cd16897">
    <property type="entry name" value="LYZ_C"/>
    <property type="match status" value="1"/>
</dbReference>
<comment type="similarity">
    <text evidence="1 5">Belongs to the glycosyl hydrolase 22 family.</text>
</comment>
<dbReference type="InterPro" id="IPR023346">
    <property type="entry name" value="Lysozyme-like_dom_sf"/>
</dbReference>
<keyword evidence="10" id="KW-1185">Reference proteome</keyword>
<dbReference type="PRINTS" id="PR00137">
    <property type="entry name" value="LYSOZYME"/>
</dbReference>
<evidence type="ECO:0000256" key="1">
    <source>
        <dbReference type="ARBA" id="ARBA00010859"/>
    </source>
</evidence>
<dbReference type="Proteomes" id="UP000694569">
    <property type="component" value="Unplaced"/>
</dbReference>
<dbReference type="GeneTree" id="ENSGT00940000153832"/>
<evidence type="ECO:0000256" key="5">
    <source>
        <dbReference type="RuleBase" id="RU004440"/>
    </source>
</evidence>
<feature type="signal peptide" evidence="7">
    <location>
        <begin position="1"/>
        <end position="19"/>
    </location>
</feature>
<feature type="compositionally biased region" description="Polar residues" evidence="6">
    <location>
        <begin position="347"/>
        <end position="356"/>
    </location>
</feature>
<evidence type="ECO:0000256" key="3">
    <source>
        <dbReference type="ARBA" id="ARBA00022638"/>
    </source>
</evidence>
<organism evidence="9 10">
    <name type="scientific">Leptobrachium leishanense</name>
    <name type="common">Leishan spiny toad</name>
    <dbReference type="NCBI Taxonomy" id="445787"/>
    <lineage>
        <taxon>Eukaryota</taxon>
        <taxon>Metazoa</taxon>
        <taxon>Chordata</taxon>
        <taxon>Craniata</taxon>
        <taxon>Vertebrata</taxon>
        <taxon>Euteleostomi</taxon>
        <taxon>Amphibia</taxon>
        <taxon>Batrachia</taxon>
        <taxon>Anura</taxon>
        <taxon>Pelobatoidea</taxon>
        <taxon>Megophryidae</taxon>
        <taxon>Leptobrachium</taxon>
    </lineage>
</organism>
<feature type="region of interest" description="Disordered" evidence="6">
    <location>
        <begin position="534"/>
        <end position="555"/>
    </location>
</feature>
<accession>A0A8C5QWX2</accession>
<evidence type="ECO:0000256" key="6">
    <source>
        <dbReference type="SAM" id="MobiDB-lite"/>
    </source>
</evidence>
<feature type="compositionally biased region" description="Basic and acidic residues" evidence="6">
    <location>
        <begin position="621"/>
        <end position="632"/>
    </location>
</feature>
<dbReference type="PROSITE" id="PS00128">
    <property type="entry name" value="GLYCOSYL_HYDROL_F22_1"/>
    <property type="match status" value="1"/>
</dbReference>
<dbReference type="PRINTS" id="PR00135">
    <property type="entry name" value="LYZLACT"/>
</dbReference>
<keyword evidence="4" id="KW-1015">Disulfide bond</keyword>
<dbReference type="InterPro" id="IPR019799">
    <property type="entry name" value="Glyco_hydro_22_CS"/>
</dbReference>
<evidence type="ECO:0000256" key="7">
    <source>
        <dbReference type="SAM" id="SignalP"/>
    </source>
</evidence>
<dbReference type="PANTHER" id="PTHR11407:SF63">
    <property type="entry name" value="LYSOZYME C"/>
    <property type="match status" value="1"/>
</dbReference>
<feature type="region of interest" description="Disordered" evidence="6">
    <location>
        <begin position="42"/>
        <end position="61"/>
    </location>
</feature>
<dbReference type="EC" id="3.2.1.17" evidence="2"/>
<dbReference type="PANTHER" id="PTHR11407">
    <property type="entry name" value="LYSOZYME C"/>
    <property type="match status" value="1"/>
</dbReference>
<keyword evidence="3" id="KW-0081">Bacteriolytic enzyme</keyword>
<evidence type="ECO:0000256" key="2">
    <source>
        <dbReference type="ARBA" id="ARBA00012732"/>
    </source>
</evidence>
<dbReference type="InterPro" id="IPR000974">
    <property type="entry name" value="Glyco_hydro_22_lys"/>
</dbReference>
<reference evidence="9" key="1">
    <citation type="submission" date="2025-08" db="UniProtKB">
        <authorList>
            <consortium name="Ensembl"/>
        </authorList>
    </citation>
    <scope>IDENTIFICATION</scope>
</reference>
<dbReference type="OrthoDB" id="17373at2759"/>
<feature type="chain" id="PRO_5034007674" description="lysozyme" evidence="7">
    <location>
        <begin position="20"/>
        <end position="778"/>
    </location>
</feature>
<dbReference type="GO" id="GO:0003796">
    <property type="term" value="F:lysozyme activity"/>
    <property type="evidence" value="ECO:0007669"/>
    <property type="project" value="UniProtKB-EC"/>
</dbReference>
<dbReference type="Pfam" id="PF00062">
    <property type="entry name" value="Lys"/>
    <property type="match status" value="1"/>
</dbReference>
<dbReference type="AlphaFoldDB" id="A0A8C5QWX2"/>
<feature type="region of interest" description="Disordered" evidence="6">
    <location>
        <begin position="582"/>
        <end position="643"/>
    </location>
</feature>
<protein>
    <recommendedName>
        <fullName evidence="2">lysozyme</fullName>
        <ecNumber evidence="2">3.2.1.17</ecNumber>
    </recommendedName>
</protein>
<dbReference type="PROSITE" id="PS51348">
    <property type="entry name" value="GLYCOSYL_HYDROL_F22_2"/>
    <property type="match status" value="1"/>
</dbReference>
<reference evidence="9" key="2">
    <citation type="submission" date="2025-09" db="UniProtKB">
        <authorList>
            <consortium name="Ensembl"/>
        </authorList>
    </citation>
    <scope>IDENTIFICATION</scope>
</reference>
<dbReference type="GO" id="GO:0042742">
    <property type="term" value="P:defense response to bacterium"/>
    <property type="evidence" value="ECO:0007669"/>
    <property type="project" value="UniProtKB-KW"/>
</dbReference>
<dbReference type="SUPFAM" id="SSF53955">
    <property type="entry name" value="Lysozyme-like"/>
    <property type="match status" value="1"/>
</dbReference>
<feature type="compositionally biased region" description="Polar residues" evidence="6">
    <location>
        <begin position="368"/>
        <end position="381"/>
    </location>
</feature>
<feature type="compositionally biased region" description="Polar residues" evidence="6">
    <location>
        <begin position="588"/>
        <end position="602"/>
    </location>
</feature>
<proteinExistence type="inferred from homology"/>
<dbReference type="Ensembl" id="ENSLLET00000046257.1">
    <property type="protein sequence ID" value="ENSLLEP00000044474.1"/>
    <property type="gene ID" value="ENSLLEG00000028250.1"/>
</dbReference>
<evidence type="ECO:0000313" key="9">
    <source>
        <dbReference type="Ensembl" id="ENSLLEP00000044474.1"/>
    </source>
</evidence>
<dbReference type="Gene3D" id="1.10.530.10">
    <property type="match status" value="1"/>
</dbReference>
<dbReference type="FunFam" id="1.10.530.10:FF:000001">
    <property type="entry name" value="Lysozyme C"/>
    <property type="match status" value="1"/>
</dbReference>
<feature type="domain" description="Glycosyl hydrolases family 22 (GH22)" evidence="8">
    <location>
        <begin position="727"/>
        <end position="745"/>
    </location>
</feature>